<dbReference type="GO" id="GO:0009279">
    <property type="term" value="C:cell outer membrane"/>
    <property type="evidence" value="ECO:0007669"/>
    <property type="project" value="UniProtKB-SubCell"/>
</dbReference>
<keyword evidence="5 12" id="KW-0732">Signal</keyword>
<organism evidence="15 16">
    <name type="scientific">Chitinophaga rupis</name>
    <dbReference type="NCBI Taxonomy" id="573321"/>
    <lineage>
        <taxon>Bacteria</taxon>
        <taxon>Pseudomonadati</taxon>
        <taxon>Bacteroidota</taxon>
        <taxon>Chitinophagia</taxon>
        <taxon>Chitinophagales</taxon>
        <taxon>Chitinophagaceae</taxon>
        <taxon>Chitinophaga</taxon>
    </lineage>
</organism>
<evidence type="ECO:0000256" key="9">
    <source>
        <dbReference type="ARBA" id="ARBA00023237"/>
    </source>
</evidence>
<dbReference type="Pfam" id="PF00593">
    <property type="entry name" value="TonB_dep_Rec_b-barrel"/>
    <property type="match status" value="1"/>
</dbReference>
<keyword evidence="4 10" id="KW-0812">Transmembrane</keyword>
<keyword evidence="16" id="KW-1185">Reference proteome</keyword>
<evidence type="ECO:0000256" key="10">
    <source>
        <dbReference type="PROSITE-ProRule" id="PRU01360"/>
    </source>
</evidence>
<keyword evidence="9 10" id="KW-0998">Cell outer membrane</keyword>
<dbReference type="GO" id="GO:0015344">
    <property type="term" value="F:siderophore uptake transmembrane transporter activity"/>
    <property type="evidence" value="ECO:0007669"/>
    <property type="project" value="TreeGrafter"/>
</dbReference>
<dbReference type="EMBL" id="FOBB01000003">
    <property type="protein sequence ID" value="SEM11312.1"/>
    <property type="molecule type" value="Genomic_DNA"/>
</dbReference>
<dbReference type="PANTHER" id="PTHR30069">
    <property type="entry name" value="TONB-DEPENDENT OUTER MEMBRANE RECEPTOR"/>
    <property type="match status" value="1"/>
</dbReference>
<evidence type="ECO:0000256" key="3">
    <source>
        <dbReference type="ARBA" id="ARBA00022452"/>
    </source>
</evidence>
<dbReference type="InterPro" id="IPR039426">
    <property type="entry name" value="TonB-dep_rcpt-like"/>
</dbReference>
<evidence type="ECO:0000259" key="14">
    <source>
        <dbReference type="Pfam" id="PF07715"/>
    </source>
</evidence>
<dbReference type="Gene3D" id="2.40.170.20">
    <property type="entry name" value="TonB-dependent receptor, beta-barrel domain"/>
    <property type="match status" value="1"/>
</dbReference>
<evidence type="ECO:0000256" key="4">
    <source>
        <dbReference type="ARBA" id="ARBA00022692"/>
    </source>
</evidence>
<keyword evidence="7 10" id="KW-0472">Membrane</keyword>
<reference evidence="15 16" key="1">
    <citation type="submission" date="2016-10" db="EMBL/GenBank/DDBJ databases">
        <authorList>
            <person name="de Groot N.N."/>
        </authorList>
    </citation>
    <scope>NUCLEOTIDE SEQUENCE [LARGE SCALE GENOMIC DNA]</scope>
    <source>
        <strain evidence="15 16">DSM 21039</strain>
    </source>
</reference>
<keyword evidence="8" id="KW-0675">Receptor</keyword>
<dbReference type="InterPro" id="IPR037066">
    <property type="entry name" value="Plug_dom_sf"/>
</dbReference>
<feature type="signal peptide" evidence="12">
    <location>
        <begin position="1"/>
        <end position="22"/>
    </location>
</feature>
<evidence type="ECO:0000313" key="15">
    <source>
        <dbReference type="EMBL" id="SEM11312.1"/>
    </source>
</evidence>
<evidence type="ECO:0000256" key="11">
    <source>
        <dbReference type="RuleBase" id="RU003357"/>
    </source>
</evidence>
<dbReference type="SUPFAM" id="SSF49464">
    <property type="entry name" value="Carboxypeptidase regulatory domain-like"/>
    <property type="match status" value="1"/>
</dbReference>
<dbReference type="Gene3D" id="2.170.130.10">
    <property type="entry name" value="TonB-dependent receptor, plug domain"/>
    <property type="match status" value="1"/>
</dbReference>
<dbReference type="RefSeq" id="WP_089913129.1">
    <property type="nucleotide sequence ID" value="NZ_FOBB01000003.1"/>
</dbReference>
<dbReference type="Pfam" id="PF13715">
    <property type="entry name" value="CarbopepD_reg_2"/>
    <property type="match status" value="1"/>
</dbReference>
<evidence type="ECO:0000256" key="1">
    <source>
        <dbReference type="ARBA" id="ARBA00004571"/>
    </source>
</evidence>
<dbReference type="AlphaFoldDB" id="A0A1H7VPR8"/>
<dbReference type="InterPro" id="IPR008969">
    <property type="entry name" value="CarboxyPept-like_regulatory"/>
</dbReference>
<accession>A0A1H7VPR8</accession>
<dbReference type="InterPro" id="IPR036942">
    <property type="entry name" value="Beta-barrel_TonB_sf"/>
</dbReference>
<dbReference type="PROSITE" id="PS52016">
    <property type="entry name" value="TONB_DEPENDENT_REC_3"/>
    <property type="match status" value="1"/>
</dbReference>
<dbReference type="NCBIfam" id="TIGR04057">
    <property type="entry name" value="SusC_RagA_signa"/>
    <property type="match status" value="1"/>
</dbReference>
<keyword evidence="3 10" id="KW-1134">Transmembrane beta strand</keyword>
<dbReference type="PANTHER" id="PTHR30069:SF29">
    <property type="entry name" value="HEMOGLOBIN AND HEMOGLOBIN-HAPTOGLOBIN-BINDING PROTEIN 1-RELATED"/>
    <property type="match status" value="1"/>
</dbReference>
<sequence>MFLSKSARMVLLCLCTISTLYAQQTTITGRVTDAAFGKPLPGVTVRVSNTNRGAITDVDGHYSLMLPAGSNQVTFSFTGYKTQKATVTGNTLNMTLEEDFARLDEVVVTGLATSVKRSNLANAVATLSAKDLSGTAPAQTFDAALSGKIPGALISANSGAPGGGISVKVRGITSVFGNAQPLYVVDGIFMNNASVPAGLNDVTGAATAGNPNNQDNPSSRIADLNPADIENIEILKGASAAALYGSKAAAGVILITTKRGKTGRTNISINQETGFVKVRHLLGQRVFTAETAADLAGAADNPDPDVQAARNTNRQRFLDAQSAGKIYDYEKELFGHTGLLLNTNLSLSGGSERTTFYFAANRRSEDGIVKGTGYLNSSLRLNVDHRISDRISVGFTTNYINSSADRGLTNNDNNGVSFGVALSTTPGFAELHKDNLGNYPRNPYAASNPLETRDKMINNETTNRFVTGVKLDARLLQSDKSTTRFVANGGVDYYNLKTVAVFPRSLQFMENTLGGASIQGNTNNINTNLAGYLVNNFTPSSKASFTTTVGATLETGNFDNILISATQLIGTQTNVDQAGAANPRQFRQKYRDNGIFAQEEITLLDAVTATGGIRFDRSTNNGDFKKYYLYPKGSLSWNLAKMDFWKVKSINSFKLRAAYGQSGNVSPYGSKFTAMVISNTGGLPGSLVDNQLGNTSIKPEKQTELEAGVDISILDGRVNLEATYYNKKIFDLLLRRLPPGSTGFVAEWVNAGDLRNRGIELGLSLLPVNTKNVRWTSNINWWRNRSQVTRLSIPAFALGAFGNSLGTFYIEQGQPATQIKGTIPDPQDDTKNVFVTLGNSEPDFQMSFFNEVQLFTNLSMRVLVHWKKGGDNINLTRLLTDGGGTSPDWDADANGNGVKDGAERGAAGSAALFVQDASYVRIREIGLYYNFPVKNNPFLRNVRVGVSANNWFTWTHYVSYDPEVSNFGSNTINTSISRGSTGVSSGVDVMPFPASKRMSFHVGIDF</sequence>
<feature type="domain" description="TonB-dependent receptor plug" evidence="14">
    <location>
        <begin position="118"/>
        <end position="252"/>
    </location>
</feature>
<evidence type="ECO:0000259" key="13">
    <source>
        <dbReference type="Pfam" id="PF00593"/>
    </source>
</evidence>
<name>A0A1H7VPR8_9BACT</name>
<comment type="similarity">
    <text evidence="10 11">Belongs to the TonB-dependent receptor family.</text>
</comment>
<dbReference type="NCBIfam" id="TIGR04056">
    <property type="entry name" value="OMP_RagA_SusC"/>
    <property type="match status" value="1"/>
</dbReference>
<evidence type="ECO:0000256" key="2">
    <source>
        <dbReference type="ARBA" id="ARBA00022448"/>
    </source>
</evidence>
<evidence type="ECO:0000256" key="12">
    <source>
        <dbReference type="SAM" id="SignalP"/>
    </source>
</evidence>
<dbReference type="GO" id="GO:0044718">
    <property type="term" value="P:siderophore transmembrane transport"/>
    <property type="evidence" value="ECO:0007669"/>
    <property type="project" value="TreeGrafter"/>
</dbReference>
<dbReference type="InterPro" id="IPR023997">
    <property type="entry name" value="TonB-dep_OMP_SusC/RagA_CS"/>
</dbReference>
<dbReference type="InterPro" id="IPR000531">
    <property type="entry name" value="Beta-barrel_TonB"/>
</dbReference>
<feature type="domain" description="TonB-dependent receptor-like beta-barrel" evidence="13">
    <location>
        <begin position="404"/>
        <end position="950"/>
    </location>
</feature>
<dbReference type="InterPro" id="IPR023996">
    <property type="entry name" value="TonB-dep_OMP_SusC/RagA"/>
</dbReference>
<evidence type="ECO:0000256" key="7">
    <source>
        <dbReference type="ARBA" id="ARBA00023136"/>
    </source>
</evidence>
<protein>
    <submittedName>
        <fullName evidence="15">TonB-linked outer membrane protein, SusC/RagA family</fullName>
    </submittedName>
</protein>
<keyword evidence="6 11" id="KW-0798">TonB box</keyword>
<evidence type="ECO:0000256" key="8">
    <source>
        <dbReference type="ARBA" id="ARBA00023170"/>
    </source>
</evidence>
<dbReference type="SUPFAM" id="SSF56935">
    <property type="entry name" value="Porins"/>
    <property type="match status" value="1"/>
</dbReference>
<evidence type="ECO:0000256" key="5">
    <source>
        <dbReference type="ARBA" id="ARBA00022729"/>
    </source>
</evidence>
<dbReference type="Proteomes" id="UP000198984">
    <property type="component" value="Unassembled WGS sequence"/>
</dbReference>
<comment type="subcellular location">
    <subcellularLocation>
        <location evidence="1 10">Cell outer membrane</location>
        <topology evidence="1 10">Multi-pass membrane protein</topology>
    </subcellularLocation>
</comment>
<dbReference type="Gene3D" id="2.60.40.1120">
    <property type="entry name" value="Carboxypeptidase-like, regulatory domain"/>
    <property type="match status" value="1"/>
</dbReference>
<evidence type="ECO:0000313" key="16">
    <source>
        <dbReference type="Proteomes" id="UP000198984"/>
    </source>
</evidence>
<feature type="chain" id="PRO_5011754779" evidence="12">
    <location>
        <begin position="23"/>
        <end position="1006"/>
    </location>
</feature>
<keyword evidence="2 10" id="KW-0813">Transport</keyword>
<dbReference type="STRING" id="573321.SAMN04488505_103402"/>
<gene>
    <name evidence="15" type="ORF">SAMN04488505_103402</name>
</gene>
<dbReference type="InterPro" id="IPR012910">
    <property type="entry name" value="Plug_dom"/>
</dbReference>
<dbReference type="OrthoDB" id="9768177at2"/>
<dbReference type="Pfam" id="PF07715">
    <property type="entry name" value="Plug"/>
    <property type="match status" value="1"/>
</dbReference>
<evidence type="ECO:0000256" key="6">
    <source>
        <dbReference type="ARBA" id="ARBA00023077"/>
    </source>
</evidence>
<proteinExistence type="inferred from homology"/>